<organism evidence="3 4">
    <name type="scientific">Prauserella cavernicola</name>
    <dbReference type="NCBI Taxonomy" id="2800127"/>
    <lineage>
        <taxon>Bacteria</taxon>
        <taxon>Bacillati</taxon>
        <taxon>Actinomycetota</taxon>
        <taxon>Actinomycetes</taxon>
        <taxon>Pseudonocardiales</taxon>
        <taxon>Pseudonocardiaceae</taxon>
        <taxon>Prauserella</taxon>
    </lineage>
</organism>
<evidence type="ECO:0000259" key="2">
    <source>
        <dbReference type="PROSITE" id="PS50943"/>
    </source>
</evidence>
<dbReference type="Gene3D" id="1.10.260.40">
    <property type="entry name" value="lambda repressor-like DNA-binding domains"/>
    <property type="match status" value="1"/>
</dbReference>
<dbReference type="GO" id="GO:0005829">
    <property type="term" value="C:cytosol"/>
    <property type="evidence" value="ECO:0007669"/>
    <property type="project" value="TreeGrafter"/>
</dbReference>
<dbReference type="AlphaFoldDB" id="A0A934V406"/>
<accession>A0A934V406</accession>
<dbReference type="InterPro" id="IPR050807">
    <property type="entry name" value="TransReg_Diox_bact_type"/>
</dbReference>
<feature type="domain" description="HTH cro/C1-type" evidence="2">
    <location>
        <begin position="10"/>
        <end position="64"/>
    </location>
</feature>
<gene>
    <name evidence="3" type="ORF">JHE00_04665</name>
</gene>
<dbReference type="Pfam" id="PF13560">
    <property type="entry name" value="HTH_31"/>
    <property type="match status" value="1"/>
</dbReference>
<name>A0A934V406_9PSEU</name>
<dbReference type="PROSITE" id="PS50943">
    <property type="entry name" value="HTH_CROC1"/>
    <property type="match status" value="1"/>
</dbReference>
<reference evidence="3" key="1">
    <citation type="submission" date="2020-12" db="EMBL/GenBank/DDBJ databases">
        <title>Prauserella sp. ASG 168, a novel actinomycete isolated from cave rock.</title>
        <authorList>
            <person name="Suriyachadkun C."/>
        </authorList>
    </citation>
    <scope>NUCLEOTIDE SEQUENCE</scope>
    <source>
        <strain evidence="3">ASG 168</strain>
    </source>
</reference>
<evidence type="ECO:0000313" key="3">
    <source>
        <dbReference type="EMBL" id="MBK1783610.1"/>
    </source>
</evidence>
<dbReference type="SUPFAM" id="SSF47413">
    <property type="entry name" value="lambda repressor-like DNA-binding domains"/>
    <property type="match status" value="1"/>
</dbReference>
<dbReference type="InterPro" id="IPR001387">
    <property type="entry name" value="Cro/C1-type_HTH"/>
</dbReference>
<dbReference type="RefSeq" id="WP_200315059.1">
    <property type="nucleotide sequence ID" value="NZ_JAENJH010000001.1"/>
</dbReference>
<dbReference type="CDD" id="cd00093">
    <property type="entry name" value="HTH_XRE"/>
    <property type="match status" value="1"/>
</dbReference>
<evidence type="ECO:0000313" key="4">
    <source>
        <dbReference type="Proteomes" id="UP000635245"/>
    </source>
</evidence>
<dbReference type="PANTHER" id="PTHR46797:SF1">
    <property type="entry name" value="METHYLPHOSPHONATE SYNTHASE"/>
    <property type="match status" value="1"/>
</dbReference>
<proteinExistence type="predicted"/>
<keyword evidence="1" id="KW-0238">DNA-binding</keyword>
<dbReference type="InterPro" id="IPR010982">
    <property type="entry name" value="Lambda_DNA-bd_dom_sf"/>
</dbReference>
<dbReference type="InterPro" id="IPR011990">
    <property type="entry name" value="TPR-like_helical_dom_sf"/>
</dbReference>
<dbReference type="EMBL" id="JAENJH010000001">
    <property type="protein sequence ID" value="MBK1783610.1"/>
    <property type="molecule type" value="Genomic_DNA"/>
</dbReference>
<keyword evidence="4" id="KW-1185">Reference proteome</keyword>
<protein>
    <submittedName>
        <fullName evidence="3">Helix-turn-helix transcriptional regulator</fullName>
    </submittedName>
</protein>
<dbReference type="GO" id="GO:0003677">
    <property type="term" value="F:DNA binding"/>
    <property type="evidence" value="ECO:0007669"/>
    <property type="project" value="UniProtKB-KW"/>
</dbReference>
<dbReference type="SUPFAM" id="SSF48452">
    <property type="entry name" value="TPR-like"/>
    <property type="match status" value="1"/>
</dbReference>
<dbReference type="Proteomes" id="UP000635245">
    <property type="component" value="Unassembled WGS sequence"/>
</dbReference>
<dbReference type="SMART" id="SM00530">
    <property type="entry name" value="HTH_XRE"/>
    <property type="match status" value="1"/>
</dbReference>
<dbReference type="GO" id="GO:0003700">
    <property type="term" value="F:DNA-binding transcription factor activity"/>
    <property type="evidence" value="ECO:0007669"/>
    <property type="project" value="TreeGrafter"/>
</dbReference>
<comment type="caution">
    <text evidence="3">The sequence shown here is derived from an EMBL/GenBank/DDBJ whole genome shotgun (WGS) entry which is preliminary data.</text>
</comment>
<sequence>MTEQSIGQRVAAARKLANLTQQQLAERAHVSMSLVSQVERGSKPASSGFVGAVAHALGVGADHLNGTEHVAVVGQPSDESASLAELRRALDSHDDPRPDGQPLTLAVATERAADLSRRLRGLRYTETAREIPALLHHLYVLADRDGVAGEQGRALLHDGYRMAASVAGQFRQADVAALASERHIQLAPSTGEPRRIAISAFHRSTRYLRHGDYRSGLRMLGRARAHLGTDRVDLAVAVQLDLRSAVLAARAGDGREADEYLSEAKALIEQFSPPERPVHGIDASATNVLVHWCALPVEQYDGTESVRRSTLVRVEDRARPERVAHHHIDMARAYLLHGDRGEALVQLNTARAIAPHNTRFHPQVHETVRGIAEQGRRRDDTLAGFARWAGIQV</sequence>
<dbReference type="PANTHER" id="PTHR46797">
    <property type="entry name" value="HTH-TYPE TRANSCRIPTIONAL REGULATOR"/>
    <property type="match status" value="1"/>
</dbReference>
<evidence type="ECO:0000256" key="1">
    <source>
        <dbReference type="ARBA" id="ARBA00023125"/>
    </source>
</evidence>